<dbReference type="Gene3D" id="3.40.50.300">
    <property type="entry name" value="P-loop containing nucleotide triphosphate hydrolases"/>
    <property type="match status" value="3"/>
</dbReference>
<dbReference type="InterPro" id="IPR039421">
    <property type="entry name" value="Type_1_exporter"/>
</dbReference>
<evidence type="ECO:0000313" key="12">
    <source>
        <dbReference type="Proteomes" id="UP000663868"/>
    </source>
</evidence>
<evidence type="ECO:0000256" key="1">
    <source>
        <dbReference type="ARBA" id="ARBA00004141"/>
    </source>
</evidence>
<evidence type="ECO:0000256" key="4">
    <source>
        <dbReference type="ARBA" id="ARBA00022692"/>
    </source>
</evidence>
<keyword evidence="5" id="KW-0547">Nucleotide-binding</keyword>
<dbReference type="EMBL" id="CAJOBB010002235">
    <property type="protein sequence ID" value="CAF3951014.1"/>
    <property type="molecule type" value="Genomic_DNA"/>
</dbReference>
<evidence type="ECO:0000256" key="8">
    <source>
        <dbReference type="ARBA" id="ARBA00023136"/>
    </source>
</evidence>
<dbReference type="Gene3D" id="1.20.1560.10">
    <property type="entry name" value="ABC transporter type 1, transmembrane domain"/>
    <property type="match status" value="1"/>
</dbReference>
<dbReference type="SUPFAM" id="SSF52540">
    <property type="entry name" value="P-loop containing nucleoside triphosphate hydrolases"/>
    <property type="match status" value="2"/>
</dbReference>
<dbReference type="GO" id="GO:0016887">
    <property type="term" value="F:ATP hydrolysis activity"/>
    <property type="evidence" value="ECO:0007669"/>
    <property type="project" value="InterPro"/>
</dbReference>
<evidence type="ECO:0000256" key="6">
    <source>
        <dbReference type="ARBA" id="ARBA00022840"/>
    </source>
</evidence>
<dbReference type="Proteomes" id="UP000663860">
    <property type="component" value="Unassembled WGS sequence"/>
</dbReference>
<dbReference type="Pfam" id="PF00005">
    <property type="entry name" value="ABC_tran"/>
    <property type="match status" value="2"/>
</dbReference>
<dbReference type="GO" id="GO:0090374">
    <property type="term" value="P:oligopeptide export from mitochondrion"/>
    <property type="evidence" value="ECO:0007669"/>
    <property type="project" value="TreeGrafter"/>
</dbReference>
<dbReference type="FunFam" id="3.40.50.300:FF:000604">
    <property type="entry name" value="ABC transporter B family member 28"/>
    <property type="match status" value="1"/>
</dbReference>
<dbReference type="PROSITE" id="PS50893">
    <property type="entry name" value="ABC_TRANSPORTER_2"/>
    <property type="match status" value="1"/>
</dbReference>
<keyword evidence="3" id="KW-0813">Transport</keyword>
<evidence type="ECO:0000256" key="7">
    <source>
        <dbReference type="ARBA" id="ARBA00022989"/>
    </source>
</evidence>
<evidence type="ECO:0000259" key="9">
    <source>
        <dbReference type="PROSITE" id="PS50893"/>
    </source>
</evidence>
<keyword evidence="8" id="KW-0472">Membrane</keyword>
<protein>
    <recommendedName>
        <fullName evidence="9">ABC transporter domain-containing protein</fullName>
    </recommendedName>
</protein>
<dbReference type="GO" id="GO:0005743">
    <property type="term" value="C:mitochondrial inner membrane"/>
    <property type="evidence" value="ECO:0007669"/>
    <property type="project" value="TreeGrafter"/>
</dbReference>
<dbReference type="GO" id="GO:0015421">
    <property type="term" value="F:ABC-type oligopeptide transporter activity"/>
    <property type="evidence" value="ECO:0007669"/>
    <property type="project" value="TreeGrafter"/>
</dbReference>
<keyword evidence="6" id="KW-0067">ATP-binding</keyword>
<dbReference type="AlphaFoldDB" id="A0A819KQP6"/>
<dbReference type="EMBL" id="CAJNOE010000574">
    <property type="protein sequence ID" value="CAF1275694.1"/>
    <property type="molecule type" value="Genomic_DNA"/>
</dbReference>
<dbReference type="InterPro" id="IPR003439">
    <property type="entry name" value="ABC_transporter-like_ATP-bd"/>
</dbReference>
<dbReference type="GO" id="GO:0005524">
    <property type="term" value="F:ATP binding"/>
    <property type="evidence" value="ECO:0007669"/>
    <property type="project" value="UniProtKB-KW"/>
</dbReference>
<feature type="domain" description="ABC transporter" evidence="9">
    <location>
        <begin position="60"/>
        <end position="398"/>
    </location>
</feature>
<evidence type="ECO:0000256" key="5">
    <source>
        <dbReference type="ARBA" id="ARBA00022741"/>
    </source>
</evidence>
<evidence type="ECO:0000256" key="2">
    <source>
        <dbReference type="ARBA" id="ARBA00007577"/>
    </source>
</evidence>
<keyword evidence="4" id="KW-0812">Transmembrane</keyword>
<dbReference type="InterPro" id="IPR003593">
    <property type="entry name" value="AAA+_ATPase"/>
</dbReference>
<evidence type="ECO:0000256" key="3">
    <source>
        <dbReference type="ARBA" id="ARBA00022448"/>
    </source>
</evidence>
<dbReference type="InterPro" id="IPR027417">
    <property type="entry name" value="P-loop_NTPase"/>
</dbReference>
<comment type="similarity">
    <text evidence="2">Belongs to the ABC transporter superfamily. ABCB family. Multidrug resistance exporter (TC 3.A.1.201) subfamily.</text>
</comment>
<dbReference type="Proteomes" id="UP000663868">
    <property type="component" value="Unassembled WGS sequence"/>
</dbReference>
<dbReference type="InterPro" id="IPR017871">
    <property type="entry name" value="ABC_transporter-like_CS"/>
</dbReference>
<organism evidence="11 12">
    <name type="scientific">Adineta steineri</name>
    <dbReference type="NCBI Taxonomy" id="433720"/>
    <lineage>
        <taxon>Eukaryota</taxon>
        <taxon>Metazoa</taxon>
        <taxon>Spiralia</taxon>
        <taxon>Gnathifera</taxon>
        <taxon>Rotifera</taxon>
        <taxon>Eurotatoria</taxon>
        <taxon>Bdelloidea</taxon>
        <taxon>Adinetida</taxon>
        <taxon>Adinetidae</taxon>
        <taxon>Adineta</taxon>
    </lineage>
</organism>
<comment type="subcellular location">
    <subcellularLocation>
        <location evidence="1">Membrane</location>
        <topology evidence="1">Multi-pass membrane protein</topology>
    </subcellularLocation>
</comment>
<evidence type="ECO:0000313" key="10">
    <source>
        <dbReference type="EMBL" id="CAF1275694.1"/>
    </source>
</evidence>
<accession>A0A819KQP6</accession>
<dbReference type="SMART" id="SM00382">
    <property type="entry name" value="AAA"/>
    <property type="match status" value="1"/>
</dbReference>
<dbReference type="PROSITE" id="PS00211">
    <property type="entry name" value="ABC_TRANSPORTER_1"/>
    <property type="match status" value="1"/>
</dbReference>
<name>A0A819KQP6_9BILA</name>
<proteinExistence type="inferred from homology"/>
<dbReference type="PANTHER" id="PTHR43394">
    <property type="entry name" value="ATP-DEPENDENT PERMEASE MDL1, MITOCHONDRIAL"/>
    <property type="match status" value="1"/>
</dbReference>
<comment type="caution">
    <text evidence="11">The sequence shown here is derived from an EMBL/GenBank/DDBJ whole genome shotgun (WGS) entry which is preliminary data.</text>
</comment>
<reference evidence="11" key="1">
    <citation type="submission" date="2021-02" db="EMBL/GenBank/DDBJ databases">
        <authorList>
            <person name="Nowell W R."/>
        </authorList>
    </citation>
    <scope>NUCLEOTIDE SEQUENCE</scope>
</reference>
<dbReference type="PANTHER" id="PTHR43394:SF27">
    <property type="entry name" value="ATP-DEPENDENT TRANSLOCASE ABCB1-LIKE"/>
    <property type="match status" value="1"/>
</dbReference>
<gene>
    <name evidence="10" type="ORF">IZO911_LOCUS32679</name>
    <name evidence="11" type="ORF">KXQ929_LOCUS25608</name>
</gene>
<evidence type="ECO:0000313" key="11">
    <source>
        <dbReference type="EMBL" id="CAF3951014.1"/>
    </source>
</evidence>
<dbReference type="InterPro" id="IPR036640">
    <property type="entry name" value="ABC1_TM_sf"/>
</dbReference>
<keyword evidence="7" id="KW-1133">Transmembrane helix</keyword>
<sequence>MKYSIKQHATMSATQFILCFHAFAEASASGSFVFDMIERNTNINVSDDEGKKPETIKGDIEFKNVKFSYPTRQESYVLQNFTIKIPAGKTIALVGASGCGKSIIIQLIQRFYDPDSGQILIDGHNIKTLNVAWLRSHIGIVSQEPVLFDGSIEENIRLGKLDATDDEVIAAAKLAIAHNFIMDFSEIGDKLSGGEKERVVIARALISNPKILLLDEATRPSGGGKSTVIDLLQRFYDSSIGKILFDGYDICTFNIKLFRSLMGRVQQEPVLFNISIRDNIAYDDNNRHGYDTLCEDRDNQLSAGQKQRIAIARTLIRSLNILLFYEAASALDNKSESKIQETLENVKMNRTSLISAHRLLTIKILEKIIVTDKGQMKEEGTHNELLKLNGIYSKMVNSQKKSV</sequence>